<dbReference type="AlphaFoldDB" id="A0A0C3DCH5"/>
<proteinExistence type="predicted"/>
<gene>
    <name evidence="2" type="ORF">OIDMADRAFT_30039</name>
</gene>
<organism evidence="2 3">
    <name type="scientific">Oidiodendron maius (strain Zn)</name>
    <dbReference type="NCBI Taxonomy" id="913774"/>
    <lineage>
        <taxon>Eukaryota</taxon>
        <taxon>Fungi</taxon>
        <taxon>Dikarya</taxon>
        <taxon>Ascomycota</taxon>
        <taxon>Pezizomycotina</taxon>
        <taxon>Leotiomycetes</taxon>
        <taxon>Leotiomycetes incertae sedis</taxon>
        <taxon>Myxotrichaceae</taxon>
        <taxon>Oidiodendron</taxon>
    </lineage>
</organism>
<feature type="compositionally biased region" description="Acidic residues" evidence="1">
    <location>
        <begin position="40"/>
        <end position="50"/>
    </location>
</feature>
<keyword evidence="3" id="KW-1185">Reference proteome</keyword>
<feature type="region of interest" description="Disordered" evidence="1">
    <location>
        <begin position="29"/>
        <end position="54"/>
    </location>
</feature>
<evidence type="ECO:0000256" key="1">
    <source>
        <dbReference type="SAM" id="MobiDB-lite"/>
    </source>
</evidence>
<reference evidence="3" key="2">
    <citation type="submission" date="2015-01" db="EMBL/GenBank/DDBJ databases">
        <title>Evolutionary Origins and Diversification of the Mycorrhizal Mutualists.</title>
        <authorList>
            <consortium name="DOE Joint Genome Institute"/>
            <consortium name="Mycorrhizal Genomics Consortium"/>
            <person name="Kohler A."/>
            <person name="Kuo A."/>
            <person name="Nagy L.G."/>
            <person name="Floudas D."/>
            <person name="Copeland A."/>
            <person name="Barry K.W."/>
            <person name="Cichocki N."/>
            <person name="Veneault-Fourrey C."/>
            <person name="LaButti K."/>
            <person name="Lindquist E.A."/>
            <person name="Lipzen A."/>
            <person name="Lundell T."/>
            <person name="Morin E."/>
            <person name="Murat C."/>
            <person name="Riley R."/>
            <person name="Ohm R."/>
            <person name="Sun H."/>
            <person name="Tunlid A."/>
            <person name="Henrissat B."/>
            <person name="Grigoriev I.V."/>
            <person name="Hibbett D.S."/>
            <person name="Martin F."/>
        </authorList>
    </citation>
    <scope>NUCLEOTIDE SEQUENCE [LARGE SCALE GENOMIC DNA]</scope>
    <source>
        <strain evidence="3">Zn</strain>
    </source>
</reference>
<dbReference type="HOGENOM" id="CLU_2197703_0_0_1"/>
<dbReference type="InterPro" id="IPR018247">
    <property type="entry name" value="EF_Hand_1_Ca_BS"/>
</dbReference>
<reference evidence="2 3" key="1">
    <citation type="submission" date="2014-04" db="EMBL/GenBank/DDBJ databases">
        <authorList>
            <consortium name="DOE Joint Genome Institute"/>
            <person name="Kuo A."/>
            <person name="Martino E."/>
            <person name="Perotto S."/>
            <person name="Kohler A."/>
            <person name="Nagy L.G."/>
            <person name="Floudas D."/>
            <person name="Copeland A."/>
            <person name="Barry K.W."/>
            <person name="Cichocki N."/>
            <person name="Veneault-Fourrey C."/>
            <person name="LaButti K."/>
            <person name="Lindquist E.A."/>
            <person name="Lipzen A."/>
            <person name="Lundell T."/>
            <person name="Morin E."/>
            <person name="Murat C."/>
            <person name="Sun H."/>
            <person name="Tunlid A."/>
            <person name="Henrissat B."/>
            <person name="Grigoriev I.V."/>
            <person name="Hibbett D.S."/>
            <person name="Martin F."/>
            <person name="Nordberg H.P."/>
            <person name="Cantor M.N."/>
            <person name="Hua S.X."/>
        </authorList>
    </citation>
    <scope>NUCLEOTIDE SEQUENCE [LARGE SCALE GENOMIC DNA]</scope>
    <source>
        <strain evidence="2 3">Zn</strain>
    </source>
</reference>
<sequence>MLMSTPWSEIRYFSVNFHKITPDGECYFRSHPAGPGVADDGSDGDVDDDGTLDRDEVLPHTHFLSGDDENLIFHEHLWQHEIGAGKFNKYRHYPHATVEEIQPPSRHA</sequence>
<dbReference type="InParanoid" id="A0A0C3DCH5"/>
<evidence type="ECO:0000313" key="3">
    <source>
        <dbReference type="Proteomes" id="UP000054321"/>
    </source>
</evidence>
<accession>A0A0C3DCH5</accession>
<evidence type="ECO:0000313" key="2">
    <source>
        <dbReference type="EMBL" id="KIM99622.1"/>
    </source>
</evidence>
<dbReference type="PROSITE" id="PS00018">
    <property type="entry name" value="EF_HAND_1"/>
    <property type="match status" value="1"/>
</dbReference>
<dbReference type="Proteomes" id="UP000054321">
    <property type="component" value="Unassembled WGS sequence"/>
</dbReference>
<name>A0A0C3DCH5_OIDMZ</name>
<dbReference type="EMBL" id="KN832878">
    <property type="protein sequence ID" value="KIM99622.1"/>
    <property type="molecule type" value="Genomic_DNA"/>
</dbReference>
<protein>
    <submittedName>
        <fullName evidence="2">Uncharacterized protein</fullName>
    </submittedName>
</protein>